<reference evidence="6 7" key="1">
    <citation type="submission" date="2023-07" db="EMBL/GenBank/DDBJ databases">
        <title>Genomic Encyclopedia of Type Strains, Phase IV (KMG-IV): sequencing the most valuable type-strain genomes for metagenomic binning, comparative biology and taxonomic classification.</title>
        <authorList>
            <person name="Goeker M."/>
        </authorList>
    </citation>
    <scope>NUCLEOTIDE SEQUENCE [LARGE SCALE GENOMIC DNA]</scope>
    <source>
        <strain evidence="6 7">DSM 16980</strain>
    </source>
</reference>
<evidence type="ECO:0000256" key="3">
    <source>
        <dbReference type="ARBA" id="ARBA00023125"/>
    </source>
</evidence>
<dbReference type="Gene3D" id="1.10.10.10">
    <property type="entry name" value="Winged helix-like DNA-binding domain superfamily/Winged helix DNA-binding domain"/>
    <property type="match status" value="1"/>
</dbReference>
<dbReference type="CDD" id="cd05466">
    <property type="entry name" value="PBP2_LTTR_substrate"/>
    <property type="match status" value="1"/>
</dbReference>
<evidence type="ECO:0000313" key="6">
    <source>
        <dbReference type="EMBL" id="MDQ0203645.1"/>
    </source>
</evidence>
<evidence type="ECO:0000313" key="7">
    <source>
        <dbReference type="Proteomes" id="UP001239167"/>
    </source>
</evidence>
<keyword evidence="4" id="KW-0804">Transcription</keyword>
<dbReference type="InterPro" id="IPR050950">
    <property type="entry name" value="HTH-type_LysR_regulators"/>
</dbReference>
<feature type="domain" description="HTH lysR-type" evidence="5">
    <location>
        <begin position="2"/>
        <end position="59"/>
    </location>
</feature>
<dbReference type="PANTHER" id="PTHR30419">
    <property type="entry name" value="HTH-TYPE TRANSCRIPTIONAL REGULATOR YBHD"/>
    <property type="match status" value="1"/>
</dbReference>
<name>A0ABT9Y736_9FIRM</name>
<comment type="similarity">
    <text evidence="1">Belongs to the LysR transcriptional regulatory family.</text>
</comment>
<keyword evidence="2" id="KW-0805">Transcription regulation</keyword>
<dbReference type="Pfam" id="PF03466">
    <property type="entry name" value="LysR_substrate"/>
    <property type="match status" value="1"/>
</dbReference>
<comment type="caution">
    <text evidence="6">The sequence shown here is derived from an EMBL/GenBank/DDBJ whole genome shotgun (WGS) entry which is preliminary data.</text>
</comment>
<dbReference type="EMBL" id="JAUSUE010000008">
    <property type="protein sequence ID" value="MDQ0203645.1"/>
    <property type="molecule type" value="Genomic_DNA"/>
</dbReference>
<sequence>MISLEQIRYFLEIVRCGSLNKASEQLYISQPSLSKQLQQLEKKLGCELLNRSYDGVEPTPQGKFLYERMSGVLDEFDRVIGQVQHLKKMNQVHIGGLANLVTYFLPQYMDNLRAGGHNQVIVDTCLFNRELVDGVENGKFDIVLLSNAEPQQNIAVIPLMTEPLCAVFPVTHPLYHQKSISFMDIIAHEKLVLYKDPCTIRASIRKQCNRMKITPNIVMELDLTESLLGYVSRGKGITLLPSIVAKGIQNPSIAAREISRIPVYREISVAMRKENVPVYLPMFSKDTTSVNWKKS</sequence>
<dbReference type="PANTHER" id="PTHR30419:SF8">
    <property type="entry name" value="NITROGEN ASSIMILATION TRANSCRIPTIONAL ACTIVATOR-RELATED"/>
    <property type="match status" value="1"/>
</dbReference>
<dbReference type="SUPFAM" id="SSF46785">
    <property type="entry name" value="Winged helix' DNA-binding domain"/>
    <property type="match status" value="1"/>
</dbReference>
<dbReference type="InterPro" id="IPR000847">
    <property type="entry name" value="LysR_HTH_N"/>
</dbReference>
<gene>
    <name evidence="6" type="ORF">J2S01_001362</name>
</gene>
<keyword evidence="7" id="KW-1185">Reference proteome</keyword>
<dbReference type="PRINTS" id="PR00039">
    <property type="entry name" value="HTHLYSR"/>
</dbReference>
<dbReference type="Proteomes" id="UP001239167">
    <property type="component" value="Unassembled WGS sequence"/>
</dbReference>
<dbReference type="RefSeq" id="WP_307223729.1">
    <property type="nucleotide sequence ID" value="NZ_CP116940.1"/>
</dbReference>
<accession>A0ABT9Y736</accession>
<evidence type="ECO:0000256" key="4">
    <source>
        <dbReference type="ARBA" id="ARBA00023163"/>
    </source>
</evidence>
<proteinExistence type="inferred from homology"/>
<dbReference type="PROSITE" id="PS50931">
    <property type="entry name" value="HTH_LYSR"/>
    <property type="match status" value="1"/>
</dbReference>
<protein>
    <submittedName>
        <fullName evidence="6">DNA-binding transcriptional LysR family regulator</fullName>
    </submittedName>
</protein>
<dbReference type="Gene3D" id="3.40.190.290">
    <property type="match status" value="1"/>
</dbReference>
<dbReference type="InterPro" id="IPR036388">
    <property type="entry name" value="WH-like_DNA-bd_sf"/>
</dbReference>
<dbReference type="SUPFAM" id="SSF53850">
    <property type="entry name" value="Periplasmic binding protein-like II"/>
    <property type="match status" value="1"/>
</dbReference>
<evidence type="ECO:0000256" key="2">
    <source>
        <dbReference type="ARBA" id="ARBA00023015"/>
    </source>
</evidence>
<dbReference type="InterPro" id="IPR005119">
    <property type="entry name" value="LysR_subst-bd"/>
</dbReference>
<evidence type="ECO:0000259" key="5">
    <source>
        <dbReference type="PROSITE" id="PS50931"/>
    </source>
</evidence>
<organism evidence="6 7">
    <name type="scientific">Pectinatus haikarae</name>
    <dbReference type="NCBI Taxonomy" id="349096"/>
    <lineage>
        <taxon>Bacteria</taxon>
        <taxon>Bacillati</taxon>
        <taxon>Bacillota</taxon>
        <taxon>Negativicutes</taxon>
        <taxon>Selenomonadales</taxon>
        <taxon>Selenomonadaceae</taxon>
        <taxon>Pectinatus</taxon>
    </lineage>
</organism>
<evidence type="ECO:0000256" key="1">
    <source>
        <dbReference type="ARBA" id="ARBA00009437"/>
    </source>
</evidence>
<dbReference type="GO" id="GO:0003677">
    <property type="term" value="F:DNA binding"/>
    <property type="evidence" value="ECO:0007669"/>
    <property type="project" value="UniProtKB-KW"/>
</dbReference>
<dbReference type="Pfam" id="PF00126">
    <property type="entry name" value="HTH_1"/>
    <property type="match status" value="1"/>
</dbReference>
<dbReference type="InterPro" id="IPR036390">
    <property type="entry name" value="WH_DNA-bd_sf"/>
</dbReference>
<keyword evidence="3 6" id="KW-0238">DNA-binding</keyword>